<dbReference type="PANTHER" id="PTHR35994:SF1">
    <property type="entry name" value="PLASTID TRANSCRIPTIONALLY ACTIVE PROTEIN 6, CHLOROPLASTIC"/>
    <property type="match status" value="1"/>
</dbReference>
<dbReference type="AlphaFoldDB" id="A0A9E7FN40"/>
<dbReference type="OrthoDB" id="781981at2759"/>
<reference evidence="2" key="1">
    <citation type="submission" date="2022-05" db="EMBL/GenBank/DDBJ databases">
        <title>The Musa troglodytarum L. genome provides insights into the mechanism of non-climacteric behaviour and enrichment of carotenoids.</title>
        <authorList>
            <person name="Wang J."/>
        </authorList>
    </citation>
    <scope>NUCLEOTIDE SEQUENCE</scope>
    <source>
        <tissue evidence="2">Leaf</tissue>
    </source>
</reference>
<protein>
    <recommendedName>
        <fullName evidence="4">Plastid transcriptionally active 6</fullName>
    </recommendedName>
</protein>
<keyword evidence="3" id="KW-1185">Reference proteome</keyword>
<dbReference type="Proteomes" id="UP001055439">
    <property type="component" value="Chromosome 4"/>
</dbReference>
<dbReference type="PANTHER" id="PTHR35994">
    <property type="entry name" value="EXPRESSED PROTEIN"/>
    <property type="match status" value="1"/>
</dbReference>
<evidence type="ECO:0000313" key="3">
    <source>
        <dbReference type="Proteomes" id="UP001055439"/>
    </source>
</evidence>
<sequence>MRTSTLLFLPTSPPPPSLPFFAISTQRFLSTVHLPLLATTRSSPCPRPNPKHAAINTTARGRRPLTATSAADDDDVEAGAGDDYDMEEEEVEELDNKKDYDVEYDRLLGSPISAPAAAAAAAAAADSSPDDIEMVTSESFVSTQGWGSDTVVDYRINEEEFHKIRLLHCDFFIRKPPDPDHNVYDFREMYVTPPDTDVYSIPKVLAPMPQKYIRCSKTNFGCYNVMEPPIDAPRDPLYKTEREILKVTVTGGRNRDRRNDLLIIRDGGNLFKIIDKSERDDPTTVIEREEWAKTRQEMEHHLRKLRDFSVSNWF</sequence>
<name>A0A9E7FN40_9LILI</name>
<evidence type="ECO:0008006" key="4">
    <source>
        <dbReference type="Google" id="ProtNLM"/>
    </source>
</evidence>
<organism evidence="2 3">
    <name type="scientific">Musa troglodytarum</name>
    <name type="common">fe'i banana</name>
    <dbReference type="NCBI Taxonomy" id="320322"/>
    <lineage>
        <taxon>Eukaryota</taxon>
        <taxon>Viridiplantae</taxon>
        <taxon>Streptophyta</taxon>
        <taxon>Embryophyta</taxon>
        <taxon>Tracheophyta</taxon>
        <taxon>Spermatophyta</taxon>
        <taxon>Magnoliopsida</taxon>
        <taxon>Liliopsida</taxon>
        <taxon>Zingiberales</taxon>
        <taxon>Musaceae</taxon>
        <taxon>Musa</taxon>
    </lineage>
</organism>
<evidence type="ECO:0000313" key="2">
    <source>
        <dbReference type="EMBL" id="URD98021.1"/>
    </source>
</evidence>
<accession>A0A9E7FN40</accession>
<evidence type="ECO:0000256" key="1">
    <source>
        <dbReference type="SAM" id="MobiDB-lite"/>
    </source>
</evidence>
<feature type="region of interest" description="Disordered" evidence="1">
    <location>
        <begin position="40"/>
        <end position="98"/>
    </location>
</feature>
<dbReference type="GO" id="GO:0000427">
    <property type="term" value="C:plastid-encoded plastid RNA polymerase complex"/>
    <property type="evidence" value="ECO:0007669"/>
    <property type="project" value="InterPro"/>
</dbReference>
<gene>
    <name evidence="2" type="ORF">MUK42_30063</name>
</gene>
<dbReference type="InterPro" id="IPR044710">
    <property type="entry name" value="PTAC6"/>
</dbReference>
<dbReference type="EMBL" id="CP097506">
    <property type="protein sequence ID" value="URD98021.1"/>
    <property type="molecule type" value="Genomic_DNA"/>
</dbReference>
<proteinExistence type="predicted"/>
<feature type="compositionally biased region" description="Acidic residues" evidence="1">
    <location>
        <begin position="71"/>
        <end position="93"/>
    </location>
</feature>